<name>A0A1F5YV71_9BACT</name>
<dbReference type="Pfam" id="PF13196">
    <property type="entry name" value="DUF4012"/>
    <property type="match status" value="1"/>
</dbReference>
<gene>
    <name evidence="3" type="ORF">A2Z33_03020</name>
</gene>
<keyword evidence="2" id="KW-1133">Transmembrane helix</keyword>
<evidence type="ECO:0000313" key="3">
    <source>
        <dbReference type="EMBL" id="OGG04110.1"/>
    </source>
</evidence>
<dbReference type="InterPro" id="IPR025101">
    <property type="entry name" value="DUF4012"/>
</dbReference>
<evidence type="ECO:0000256" key="2">
    <source>
        <dbReference type="SAM" id="Phobius"/>
    </source>
</evidence>
<dbReference type="EMBL" id="MFJD01000004">
    <property type="protein sequence ID" value="OGG04110.1"/>
    <property type="molecule type" value="Genomic_DNA"/>
</dbReference>
<proteinExistence type="predicted"/>
<comment type="caution">
    <text evidence="3">The sequence shown here is derived from an EMBL/GenBank/DDBJ whole genome shotgun (WGS) entry which is preliminary data.</text>
</comment>
<sequence length="881" mass="96491">MLSDDDPPDGQAVALFFATETYPLDALRNIFESSGIKTIINESGIHSPEYTVICGTPEYVKSFLAKQHMIQEKTLCIVWAETRGDTEVSFPSPAKTVYLIPRPIDPQTANDILAFFFTGQERTFDLSGGNLPMAGPQTESGSERDSAENDNAGDETSSDVNPDILRLEDNLPASAPEPTVDKPEPLVIRHVPQSVSEAYRESERRTLAWPTRDTASDENRISGLISDMFGTMKTADSRKSGGQSAFNRWFRLRTLLGLILALTAAEVFIAIMGIFGTYQAAVFLKNADPDKSEIAVRVSGYTIGHTKAVVDVLSAPALALGSRSAADMRTVMDALLRVHHAERTALQSLVSARSVLPEVIGTVSGGVQSSTNIEPQLMSLRSDAVSINSDLGISLSALTRMMEKPGLLVRLPPAELLVRKSIVLLEANMHQARAAEEGLTLYLISGGFDRKRTFLLLLQNSLELRPTGGFIGSIGVVSLTHGKIENLAIHDVYTYDGQLKGHVDPPEQIRSLIKQEHWYLRDSNWDPDFRASAQSAAWFFQKEGGGEIDGVIAINLPVLVDMLRVTGPIDLPDYNDRITAENIYGKSLHYVQSGFFPGSSQKRDFLGSLFTAIIQKITGEGENWPHQVMTVVSTALDRRNIMVYFPDNQLQASADRLDWTGAYPRYTSCQDLCLSDLLGIVESNMAVSKVNYFVKRTYTVNTIIDATGNASMVSDIRFTNEAGTEAGSGGGYRNYLRFYFPADATLLTAQLNRLPVVDRKPESQAAPELPYAERITGPEGTQILGIAFDVAPQAELLLTLGYKKQGPALTQSDTSYVFTIPKQPGLEDTPVSGTVQLPTGWEFVDAVTTNGRVSLEKAGQLSYNSTLWSDVIVRGTIRRVR</sequence>
<protein>
    <recommendedName>
        <fullName evidence="5">DUF4012 domain-containing protein</fullName>
    </recommendedName>
</protein>
<accession>A0A1F5YV71</accession>
<evidence type="ECO:0008006" key="5">
    <source>
        <dbReference type="Google" id="ProtNLM"/>
    </source>
</evidence>
<organism evidence="3 4">
    <name type="scientific">Candidatus Gottesmanbacteria bacterium RBG_16_52_11</name>
    <dbReference type="NCBI Taxonomy" id="1798374"/>
    <lineage>
        <taxon>Bacteria</taxon>
        <taxon>Candidatus Gottesmaniibacteriota</taxon>
    </lineage>
</organism>
<evidence type="ECO:0000256" key="1">
    <source>
        <dbReference type="SAM" id="MobiDB-lite"/>
    </source>
</evidence>
<keyword evidence="2" id="KW-0812">Transmembrane</keyword>
<dbReference type="AlphaFoldDB" id="A0A1F5YV71"/>
<dbReference type="STRING" id="1798374.A2Z33_03020"/>
<feature type="region of interest" description="Disordered" evidence="1">
    <location>
        <begin position="126"/>
        <end position="163"/>
    </location>
</feature>
<feature type="transmembrane region" description="Helical" evidence="2">
    <location>
        <begin position="255"/>
        <end position="278"/>
    </location>
</feature>
<evidence type="ECO:0000313" key="4">
    <source>
        <dbReference type="Proteomes" id="UP000178448"/>
    </source>
</evidence>
<dbReference type="Proteomes" id="UP000178448">
    <property type="component" value="Unassembled WGS sequence"/>
</dbReference>
<keyword evidence="2" id="KW-0472">Membrane</keyword>
<reference evidence="3 4" key="1">
    <citation type="journal article" date="2016" name="Nat. Commun.">
        <title>Thousands of microbial genomes shed light on interconnected biogeochemical processes in an aquifer system.</title>
        <authorList>
            <person name="Anantharaman K."/>
            <person name="Brown C.T."/>
            <person name="Hug L.A."/>
            <person name="Sharon I."/>
            <person name="Castelle C.J."/>
            <person name="Probst A.J."/>
            <person name="Thomas B.C."/>
            <person name="Singh A."/>
            <person name="Wilkins M.J."/>
            <person name="Karaoz U."/>
            <person name="Brodie E.L."/>
            <person name="Williams K.H."/>
            <person name="Hubbard S.S."/>
            <person name="Banfield J.F."/>
        </authorList>
    </citation>
    <scope>NUCLEOTIDE SEQUENCE [LARGE SCALE GENOMIC DNA]</scope>
</reference>